<feature type="domain" description="CBS" evidence="3">
    <location>
        <begin position="156"/>
        <end position="211"/>
    </location>
</feature>
<dbReference type="PROSITE" id="PS51371">
    <property type="entry name" value="CBS"/>
    <property type="match status" value="4"/>
</dbReference>
<reference evidence="4" key="1">
    <citation type="journal article" date="2020" name="mSystems">
        <title>Genome- and Community-Level Interaction Insights into Carbon Utilization and Element Cycling Functions of Hydrothermarchaeota in Hydrothermal Sediment.</title>
        <authorList>
            <person name="Zhou Z."/>
            <person name="Liu Y."/>
            <person name="Xu W."/>
            <person name="Pan J."/>
            <person name="Luo Z.H."/>
            <person name="Li M."/>
        </authorList>
    </citation>
    <scope>NUCLEOTIDE SEQUENCE [LARGE SCALE GENOMIC DNA]</scope>
    <source>
        <strain evidence="4">SpSt-26</strain>
    </source>
</reference>
<dbReference type="EMBL" id="DSLA01000018">
    <property type="protein sequence ID" value="HEH34727.1"/>
    <property type="molecule type" value="Genomic_DNA"/>
</dbReference>
<feature type="domain" description="CBS" evidence="3">
    <location>
        <begin position="92"/>
        <end position="148"/>
    </location>
</feature>
<dbReference type="InterPro" id="IPR000644">
    <property type="entry name" value="CBS_dom"/>
</dbReference>
<name>A0A7J2TGN9_ARCFL</name>
<dbReference type="PANTHER" id="PTHR43080:SF2">
    <property type="entry name" value="CBS DOMAIN-CONTAINING PROTEIN"/>
    <property type="match status" value="1"/>
</dbReference>
<evidence type="ECO:0000313" key="4">
    <source>
        <dbReference type="EMBL" id="HEH34727.1"/>
    </source>
</evidence>
<dbReference type="AlphaFoldDB" id="A0A7J2TGN9"/>
<proteinExistence type="predicted"/>
<evidence type="ECO:0000256" key="1">
    <source>
        <dbReference type="ARBA" id="ARBA00023122"/>
    </source>
</evidence>
<dbReference type="InterPro" id="IPR046342">
    <property type="entry name" value="CBS_dom_sf"/>
</dbReference>
<dbReference type="SMART" id="SM00116">
    <property type="entry name" value="CBS"/>
    <property type="match status" value="4"/>
</dbReference>
<evidence type="ECO:0000256" key="2">
    <source>
        <dbReference type="PROSITE-ProRule" id="PRU00703"/>
    </source>
</evidence>
<comment type="caution">
    <text evidence="4">The sequence shown here is derived from an EMBL/GenBank/DDBJ whole genome shotgun (WGS) entry which is preliminary data.</text>
</comment>
<sequence length="291" mass="32414">MIDLSSEVTKIATRDVQTLPQTATIMSAIRFMLSKNFRRFPITDAGTKRLRGIITATDFVNFFGGGSKYGIVRNRYSGNLSIAVNAEVKEIMERNVVSIEEDASIGDLIELMFKKRIGGCPVVDEDETVVGIVTERDLLKFLARNRKIDGVASEFMTKSVVTIGAKDTIETAMKTMISKRFRRLPVIENGILLGLITSREILAYFGKGEAFRMLESGDVREAIRRPVSAILVNEEINQHRDVLIFPKDAFVSQIASSMLEKGHGVALIVESGRLEGIITERDLLKFLYESS</sequence>
<evidence type="ECO:0000259" key="3">
    <source>
        <dbReference type="PROSITE" id="PS51371"/>
    </source>
</evidence>
<dbReference type="SUPFAM" id="SSF54631">
    <property type="entry name" value="CBS-domain pair"/>
    <property type="match status" value="3"/>
</dbReference>
<accession>A0A7J2TGN9</accession>
<dbReference type="Gene3D" id="3.10.580.10">
    <property type="entry name" value="CBS-domain"/>
    <property type="match status" value="2"/>
</dbReference>
<dbReference type="PANTHER" id="PTHR43080">
    <property type="entry name" value="CBS DOMAIN-CONTAINING PROTEIN CBSX3, MITOCHONDRIAL"/>
    <property type="match status" value="1"/>
</dbReference>
<feature type="domain" description="CBS" evidence="3">
    <location>
        <begin position="238"/>
        <end position="291"/>
    </location>
</feature>
<protein>
    <submittedName>
        <fullName evidence="4">CBS domain-containing protein</fullName>
    </submittedName>
</protein>
<feature type="domain" description="CBS" evidence="3">
    <location>
        <begin position="12"/>
        <end position="69"/>
    </location>
</feature>
<keyword evidence="1 2" id="KW-0129">CBS domain</keyword>
<dbReference type="InterPro" id="IPR051257">
    <property type="entry name" value="Diverse_CBS-Domain"/>
</dbReference>
<gene>
    <name evidence="4" type="ORF">ENP88_00930</name>
</gene>
<dbReference type="CDD" id="cd17779">
    <property type="entry name" value="CBS_archAMPK_gamma-repeat1"/>
    <property type="match status" value="1"/>
</dbReference>
<dbReference type="Pfam" id="PF00571">
    <property type="entry name" value="CBS"/>
    <property type="match status" value="4"/>
</dbReference>
<organism evidence="4">
    <name type="scientific">Archaeoglobus fulgidus</name>
    <dbReference type="NCBI Taxonomy" id="2234"/>
    <lineage>
        <taxon>Archaea</taxon>
        <taxon>Methanobacteriati</taxon>
        <taxon>Methanobacteriota</taxon>
        <taxon>Archaeoglobi</taxon>
        <taxon>Archaeoglobales</taxon>
        <taxon>Archaeoglobaceae</taxon>
        <taxon>Archaeoglobus</taxon>
    </lineage>
</organism>